<dbReference type="InterPro" id="IPR058205">
    <property type="entry name" value="D-LDH-like"/>
</dbReference>
<dbReference type="PROSITE" id="PS00671">
    <property type="entry name" value="D_2_HYDROXYACID_DH_3"/>
    <property type="match status" value="1"/>
</dbReference>
<dbReference type="Gene3D" id="3.40.50.720">
    <property type="entry name" value="NAD(P)-binding Rossmann-like Domain"/>
    <property type="match status" value="2"/>
</dbReference>
<dbReference type="InterPro" id="IPR029753">
    <property type="entry name" value="D-isomer_DH_CS"/>
</dbReference>
<dbReference type="InterPro" id="IPR036291">
    <property type="entry name" value="NAD(P)-bd_dom_sf"/>
</dbReference>
<dbReference type="GO" id="GO:0004617">
    <property type="term" value="F:phosphoglycerate dehydrogenase activity"/>
    <property type="evidence" value="ECO:0007669"/>
    <property type="project" value="UniProtKB-ARBA"/>
</dbReference>
<evidence type="ECO:0000256" key="4">
    <source>
        <dbReference type="RuleBase" id="RU003719"/>
    </source>
</evidence>
<dbReference type="InterPro" id="IPR006139">
    <property type="entry name" value="D-isomer_2_OHA_DH_cat_dom"/>
</dbReference>
<dbReference type="InterPro" id="IPR006140">
    <property type="entry name" value="D-isomer_DH_NAD-bd"/>
</dbReference>
<comment type="similarity">
    <text evidence="1 4">Belongs to the D-isomer specific 2-hydroxyacid dehydrogenase family.</text>
</comment>
<evidence type="ECO:0000259" key="5">
    <source>
        <dbReference type="Pfam" id="PF00389"/>
    </source>
</evidence>
<reference evidence="7 8" key="1">
    <citation type="submission" date="2018-11" db="EMBL/GenBank/DDBJ databases">
        <title>Novel bacteria species description.</title>
        <authorList>
            <person name="Han J.-H."/>
        </authorList>
    </citation>
    <scope>NUCLEOTIDE SEQUENCE [LARGE SCALE GENOMIC DNA]</scope>
    <source>
        <strain evidence="7 8">KCTC23259</strain>
    </source>
</reference>
<dbReference type="Proteomes" id="UP001204144">
    <property type="component" value="Unassembled WGS sequence"/>
</dbReference>
<dbReference type="FunFam" id="3.40.50.720:FF:000041">
    <property type="entry name" value="D-3-phosphoglycerate dehydrogenase"/>
    <property type="match status" value="1"/>
</dbReference>
<organism evidence="7 8">
    <name type="scientific">Lacihabitans soyangensis</name>
    <dbReference type="NCBI Taxonomy" id="869394"/>
    <lineage>
        <taxon>Bacteria</taxon>
        <taxon>Pseudomonadati</taxon>
        <taxon>Bacteroidota</taxon>
        <taxon>Cytophagia</taxon>
        <taxon>Cytophagales</taxon>
        <taxon>Leadbetterellaceae</taxon>
        <taxon>Lacihabitans</taxon>
    </lineage>
</organism>
<dbReference type="EMBL" id="RJUF01000184">
    <property type="protein sequence ID" value="MCP9765505.1"/>
    <property type="molecule type" value="Genomic_DNA"/>
</dbReference>
<evidence type="ECO:0000313" key="7">
    <source>
        <dbReference type="EMBL" id="MCP9765505.1"/>
    </source>
</evidence>
<dbReference type="SUPFAM" id="SSF52283">
    <property type="entry name" value="Formate/glycerate dehydrogenase catalytic domain-like"/>
    <property type="match status" value="1"/>
</dbReference>
<keyword evidence="8" id="KW-1185">Reference proteome</keyword>
<evidence type="ECO:0000313" key="8">
    <source>
        <dbReference type="Proteomes" id="UP001204144"/>
    </source>
</evidence>
<feature type="domain" description="D-isomer specific 2-hydroxyacid dehydrogenase catalytic" evidence="5">
    <location>
        <begin position="3"/>
        <end position="328"/>
    </location>
</feature>
<dbReference type="CDD" id="cd12183">
    <property type="entry name" value="LDH_like_2"/>
    <property type="match status" value="1"/>
</dbReference>
<dbReference type="Pfam" id="PF00389">
    <property type="entry name" value="2-Hacid_dh"/>
    <property type="match status" value="1"/>
</dbReference>
<evidence type="ECO:0000259" key="6">
    <source>
        <dbReference type="Pfam" id="PF02826"/>
    </source>
</evidence>
<dbReference type="GO" id="GO:0051287">
    <property type="term" value="F:NAD binding"/>
    <property type="evidence" value="ECO:0007669"/>
    <property type="project" value="InterPro"/>
</dbReference>
<dbReference type="PANTHER" id="PTHR43026">
    <property type="entry name" value="2-HYDROXYACID DEHYDROGENASE HOMOLOG 1-RELATED"/>
    <property type="match status" value="1"/>
</dbReference>
<sequence>MKVAVFSTKPYEKTYLEKFNHEGNHHLVYFDNSLNLASAEQAKGFEAVCVFVSDILDENTIAKLASLGVKLIDLRSAGFNNVDIVAAKKHNLKILRVPAYSPQAIAEHAVALILTLNRKTHKAYNRVREGNFSVEKLMGFNLFGKTVGIIGTGKIGTAFAKIMLGFGCKVLANDLLESKELQAEGVHYTTFDEVLAASDIVSLHCPLTHETKHLFDSKAFDKMKTGAMLINTSRGAIINTSHAVVALKKRKLGYLGIDVYEEEESLFFKDLSESLIQDDVIERLMSFHNVLITPHLGFFTEEALEQIVKITLKNFSDFEKGLPSENEVV</sequence>
<gene>
    <name evidence="7" type="ORF">EGI31_21430</name>
</gene>
<dbReference type="PROSITE" id="PS00670">
    <property type="entry name" value="D_2_HYDROXYACID_DH_2"/>
    <property type="match status" value="1"/>
</dbReference>
<dbReference type="GO" id="GO:0008720">
    <property type="term" value="F:D-lactate dehydrogenase (NAD+) activity"/>
    <property type="evidence" value="ECO:0007669"/>
    <property type="project" value="TreeGrafter"/>
</dbReference>
<evidence type="ECO:0000256" key="1">
    <source>
        <dbReference type="ARBA" id="ARBA00005854"/>
    </source>
</evidence>
<dbReference type="RefSeq" id="WP_255039206.1">
    <property type="nucleotide sequence ID" value="NZ_RJUF01000184.1"/>
</dbReference>
<evidence type="ECO:0000256" key="3">
    <source>
        <dbReference type="ARBA" id="ARBA00023027"/>
    </source>
</evidence>
<keyword evidence="2 4" id="KW-0560">Oxidoreductase</keyword>
<accession>A0AAE3KXP4</accession>
<dbReference type="SUPFAM" id="SSF51735">
    <property type="entry name" value="NAD(P)-binding Rossmann-fold domains"/>
    <property type="match status" value="1"/>
</dbReference>
<name>A0AAE3KXP4_9BACT</name>
<comment type="caution">
    <text evidence="7">The sequence shown here is derived from an EMBL/GenBank/DDBJ whole genome shotgun (WGS) entry which is preliminary data.</text>
</comment>
<evidence type="ECO:0000256" key="2">
    <source>
        <dbReference type="ARBA" id="ARBA00023002"/>
    </source>
</evidence>
<dbReference type="GO" id="GO:0006564">
    <property type="term" value="P:L-serine biosynthetic process"/>
    <property type="evidence" value="ECO:0007669"/>
    <property type="project" value="UniProtKB-ARBA"/>
</dbReference>
<feature type="domain" description="D-isomer specific 2-hydroxyacid dehydrogenase NAD-binding" evidence="6">
    <location>
        <begin position="110"/>
        <end position="297"/>
    </location>
</feature>
<dbReference type="GO" id="GO:0047545">
    <property type="term" value="F:(S)-2-hydroxyglutarate dehydrogenase activity"/>
    <property type="evidence" value="ECO:0007669"/>
    <property type="project" value="UniProtKB-ARBA"/>
</dbReference>
<proteinExistence type="inferred from homology"/>
<protein>
    <submittedName>
        <fullName evidence="7">2-hydroxyacid dehydrogenase</fullName>
    </submittedName>
</protein>
<dbReference type="AlphaFoldDB" id="A0AAE3KXP4"/>
<keyword evidence="3" id="KW-0520">NAD</keyword>
<dbReference type="PANTHER" id="PTHR43026:SF1">
    <property type="entry name" value="2-HYDROXYACID DEHYDROGENASE HOMOLOG 1-RELATED"/>
    <property type="match status" value="1"/>
</dbReference>
<dbReference type="Pfam" id="PF02826">
    <property type="entry name" value="2-Hacid_dh_C"/>
    <property type="match status" value="1"/>
</dbReference>